<dbReference type="PANTHER" id="PTHR43790:SF9">
    <property type="entry name" value="GALACTOFURANOSE TRANSPORTER ATP-BINDING PROTEIN YTFR"/>
    <property type="match status" value="1"/>
</dbReference>
<evidence type="ECO:0000313" key="6">
    <source>
        <dbReference type="EMBL" id="EFQ84394.1"/>
    </source>
</evidence>
<dbReference type="InterPro" id="IPR003593">
    <property type="entry name" value="AAA+_ATPase"/>
</dbReference>
<dbReference type="AlphaFoldDB" id="E2S889"/>
<evidence type="ECO:0000256" key="2">
    <source>
        <dbReference type="ARBA" id="ARBA00022737"/>
    </source>
</evidence>
<dbReference type="SUPFAM" id="SSF52540">
    <property type="entry name" value="P-loop containing nucleoside triphosphate hydrolases"/>
    <property type="match status" value="2"/>
</dbReference>
<dbReference type="PROSITE" id="PS00211">
    <property type="entry name" value="ABC_TRANSPORTER_1"/>
    <property type="match status" value="1"/>
</dbReference>
<dbReference type="InterPro" id="IPR003439">
    <property type="entry name" value="ABC_transporter-like_ATP-bd"/>
</dbReference>
<dbReference type="CDD" id="cd03216">
    <property type="entry name" value="ABC_Carb_Monos_I"/>
    <property type="match status" value="1"/>
</dbReference>
<gene>
    <name evidence="6" type="ORF">HMPREF0063_10246</name>
</gene>
<evidence type="ECO:0000256" key="4">
    <source>
        <dbReference type="ARBA" id="ARBA00022840"/>
    </source>
</evidence>
<dbReference type="InterPro" id="IPR017871">
    <property type="entry name" value="ABC_transporter-like_CS"/>
</dbReference>
<dbReference type="STRING" id="585531.HMPREF0063_10246"/>
<accession>E2S889</accession>
<dbReference type="Pfam" id="PF00005">
    <property type="entry name" value="ABC_tran"/>
    <property type="match status" value="2"/>
</dbReference>
<dbReference type="eggNOG" id="COG1129">
    <property type="taxonomic scope" value="Bacteria"/>
</dbReference>
<evidence type="ECO:0000259" key="5">
    <source>
        <dbReference type="PROSITE" id="PS50893"/>
    </source>
</evidence>
<dbReference type="GO" id="GO:0016887">
    <property type="term" value="F:ATP hydrolysis activity"/>
    <property type="evidence" value="ECO:0007669"/>
    <property type="project" value="InterPro"/>
</dbReference>
<keyword evidence="3" id="KW-0547">Nucleotide-binding</keyword>
<name>E2S889_9ACTN</name>
<dbReference type="EMBL" id="ACLF03000002">
    <property type="protein sequence ID" value="EFQ84394.1"/>
    <property type="molecule type" value="Genomic_DNA"/>
</dbReference>
<dbReference type="HOGENOM" id="CLU_000604_92_3_11"/>
<feature type="domain" description="ABC transporter" evidence="5">
    <location>
        <begin position="2"/>
        <end position="238"/>
    </location>
</feature>
<evidence type="ECO:0000256" key="3">
    <source>
        <dbReference type="ARBA" id="ARBA00022741"/>
    </source>
</evidence>
<evidence type="ECO:0000313" key="7">
    <source>
        <dbReference type="Proteomes" id="UP000003111"/>
    </source>
</evidence>
<dbReference type="RefSeq" id="WP_007079128.1">
    <property type="nucleotide sequence ID" value="NZ_CM001024.1"/>
</dbReference>
<dbReference type="SMART" id="SM00382">
    <property type="entry name" value="AAA"/>
    <property type="match status" value="2"/>
</dbReference>
<dbReference type="GO" id="GO:0005524">
    <property type="term" value="F:ATP binding"/>
    <property type="evidence" value="ECO:0007669"/>
    <property type="project" value="UniProtKB-KW"/>
</dbReference>
<proteinExistence type="predicted"/>
<dbReference type="Gene3D" id="3.40.50.300">
    <property type="entry name" value="P-loop containing nucleotide triphosphate hydrolases"/>
    <property type="match status" value="2"/>
</dbReference>
<organism evidence="6 7">
    <name type="scientific">Aeromicrobium marinum DSM 15272</name>
    <dbReference type="NCBI Taxonomy" id="585531"/>
    <lineage>
        <taxon>Bacteria</taxon>
        <taxon>Bacillati</taxon>
        <taxon>Actinomycetota</taxon>
        <taxon>Actinomycetes</taxon>
        <taxon>Propionibacteriales</taxon>
        <taxon>Nocardioidaceae</taxon>
        <taxon>Aeromicrobium</taxon>
    </lineage>
</organism>
<comment type="caution">
    <text evidence="6">The sequence shown here is derived from an EMBL/GenBank/DDBJ whole genome shotgun (WGS) entry which is preliminary data.</text>
</comment>
<dbReference type="Proteomes" id="UP000003111">
    <property type="component" value="Unassembled WGS sequence"/>
</dbReference>
<dbReference type="InterPro" id="IPR050107">
    <property type="entry name" value="ABC_carbohydrate_import_ATPase"/>
</dbReference>
<sequence>MSKTYGGTTVLDRVDLSIRRGTIHALLGGNGSGKSTLIKILAGVVPGDSGEITVDGETHQVSQLTPHLSARLGFRFVHQDVGLIDDLTVAENIALVEGYPTGRAGRVDWRRLNSRAAALLDQFEVVAGPTELVGQLSPAQRTMVAVARALAGAPAGGSLLVLDEPTASLPDHEVDILLDYLRRRVAQGDTIIYVSHRLNEIRAIADDVTVLRDGQKVAGLPVASTDEQGLVELIAGRPVDRLYPERPADASARDVVLSVTGLTAGRLSDVSVTVRRGEIVGVAGLLGAGKSTLLRSIFGAGPEPQGGSVSVCGTSMAGLSTVQRMANGVGYVPEDRARDALMADLPISENLSIAALERHSRGGWLSKRSELDAADNLVADFKVKATGSAQSVGSLSGGNQQKVVLARWLQRLPDVLLLDEPTQGVDVVARADIYGLLDAAAQQGAGIVLASTDHEELAHVCDRVLVLVAGQVVADVSTRDIDATSIVALTYQAVNVS</sequence>
<keyword evidence="1" id="KW-0813">Transport</keyword>
<dbReference type="PROSITE" id="PS50893">
    <property type="entry name" value="ABC_TRANSPORTER_2"/>
    <property type="match status" value="2"/>
</dbReference>
<feature type="domain" description="ABC transporter" evidence="5">
    <location>
        <begin position="250"/>
        <end position="494"/>
    </location>
</feature>
<dbReference type="PANTHER" id="PTHR43790">
    <property type="entry name" value="CARBOHYDRATE TRANSPORT ATP-BINDING PROTEIN MG119-RELATED"/>
    <property type="match status" value="1"/>
</dbReference>
<dbReference type="InterPro" id="IPR027417">
    <property type="entry name" value="P-loop_NTPase"/>
</dbReference>
<dbReference type="CDD" id="cd03215">
    <property type="entry name" value="ABC_Carb_Monos_II"/>
    <property type="match status" value="1"/>
</dbReference>
<reference evidence="6" key="1">
    <citation type="submission" date="2010-08" db="EMBL/GenBank/DDBJ databases">
        <authorList>
            <person name="Muzny D."/>
            <person name="Qin X."/>
            <person name="Buhay C."/>
            <person name="Dugan-Rocha S."/>
            <person name="Ding Y."/>
            <person name="Chen G."/>
            <person name="Hawes A."/>
            <person name="Holder M."/>
            <person name="Jhangiani S."/>
            <person name="Johnson A."/>
            <person name="Khan Z."/>
            <person name="Li Z."/>
            <person name="Liu W."/>
            <person name="Liu X."/>
            <person name="Perez L."/>
            <person name="Shen H."/>
            <person name="Wang Q."/>
            <person name="Watt J."/>
            <person name="Xi L."/>
            <person name="Xin Y."/>
            <person name="Zhou J."/>
            <person name="Deng J."/>
            <person name="Jiang H."/>
            <person name="Liu Y."/>
            <person name="Qu J."/>
            <person name="Song X.-Z."/>
            <person name="Zhang L."/>
            <person name="Villasana D."/>
            <person name="Johnson A."/>
            <person name="Liu J."/>
            <person name="Liyanage D."/>
            <person name="Lorensuhewa L."/>
            <person name="Robinson T."/>
            <person name="Song A."/>
            <person name="Song B.-B."/>
            <person name="Dinh H."/>
            <person name="Thornton R."/>
            <person name="Coyle M."/>
            <person name="Francisco L."/>
            <person name="Jackson L."/>
            <person name="Javaid M."/>
            <person name="Korchina V."/>
            <person name="Kovar C."/>
            <person name="Mata R."/>
            <person name="Mathew T."/>
            <person name="Ngo R."/>
            <person name="Nguyen L."/>
            <person name="Nguyen N."/>
            <person name="Okwuonu G."/>
            <person name="Ongeri F."/>
            <person name="Pham C."/>
            <person name="Simmons D."/>
            <person name="Wilczek-Boney K."/>
            <person name="Hale W."/>
            <person name="Jakkamsetti A."/>
            <person name="Pham P."/>
            <person name="Ruth R."/>
            <person name="San Lucas F."/>
            <person name="Warren J."/>
            <person name="Zhang J."/>
            <person name="Zhao Z."/>
            <person name="Zhou C."/>
            <person name="Zhu D."/>
            <person name="Lee S."/>
            <person name="Bess C."/>
            <person name="Blankenburg K."/>
            <person name="Forbes L."/>
            <person name="Fu Q."/>
            <person name="Gubbala S."/>
            <person name="Hirani K."/>
            <person name="Jayaseelan J.C."/>
            <person name="Lara F."/>
            <person name="Munidasa M."/>
            <person name="Palculict T."/>
            <person name="Patil S."/>
            <person name="Pu L.-L."/>
            <person name="Saada N."/>
            <person name="Tang L."/>
            <person name="Weissenberger G."/>
            <person name="Zhu Y."/>
            <person name="Hemphill L."/>
            <person name="Shang Y."/>
            <person name="Youmans B."/>
            <person name="Ayvaz T."/>
            <person name="Ross M."/>
            <person name="Santibanez J."/>
            <person name="Aqrawi P."/>
            <person name="Gross S."/>
            <person name="Joshi V."/>
            <person name="Fowler G."/>
            <person name="Nazareth L."/>
            <person name="Reid J."/>
            <person name="Worley K."/>
            <person name="Petrosino J."/>
            <person name="Highlander S."/>
            <person name="Gibbs R."/>
        </authorList>
    </citation>
    <scope>NUCLEOTIDE SEQUENCE [LARGE SCALE GENOMIC DNA]</scope>
    <source>
        <strain evidence="6">DSM 15272</strain>
    </source>
</reference>
<protein>
    <submittedName>
        <fullName evidence="6">ABC transporter, ATP-binding protein</fullName>
    </submittedName>
</protein>
<evidence type="ECO:0000256" key="1">
    <source>
        <dbReference type="ARBA" id="ARBA00022448"/>
    </source>
</evidence>
<keyword evidence="2" id="KW-0677">Repeat</keyword>
<keyword evidence="4 6" id="KW-0067">ATP-binding</keyword>
<keyword evidence="7" id="KW-1185">Reference proteome</keyword>